<sequence>MENSMRFSSHYSPYMFSIFNDRVKTLTNSNS</sequence>
<protein>
    <submittedName>
        <fullName evidence="1">Uncharacterized protein</fullName>
    </submittedName>
</protein>
<accession>A0A8S5Q746</accession>
<dbReference type="EMBL" id="BK015589">
    <property type="protein sequence ID" value="DAE14611.1"/>
    <property type="molecule type" value="Genomic_DNA"/>
</dbReference>
<reference evidence="1" key="1">
    <citation type="journal article" date="2021" name="Proc. Natl. Acad. Sci. U.S.A.">
        <title>A Catalog of Tens of Thousands of Viruses from Human Metagenomes Reveals Hidden Associations with Chronic Diseases.</title>
        <authorList>
            <person name="Tisza M.J."/>
            <person name="Buck C.B."/>
        </authorList>
    </citation>
    <scope>NUCLEOTIDE SEQUENCE</scope>
    <source>
        <strain evidence="1">CtTRu92</strain>
    </source>
</reference>
<organism evidence="1">
    <name type="scientific">Myoviridae sp. ctTRu92</name>
    <dbReference type="NCBI Taxonomy" id="2825111"/>
    <lineage>
        <taxon>Viruses</taxon>
        <taxon>Duplodnaviria</taxon>
        <taxon>Heunggongvirae</taxon>
        <taxon>Uroviricota</taxon>
        <taxon>Caudoviricetes</taxon>
    </lineage>
</organism>
<proteinExistence type="predicted"/>
<name>A0A8S5Q746_9CAUD</name>
<evidence type="ECO:0000313" key="1">
    <source>
        <dbReference type="EMBL" id="DAE14611.1"/>
    </source>
</evidence>